<organism evidence="1 2">
    <name type="scientific">Pseudomonas viciae</name>
    <dbReference type="NCBI Taxonomy" id="2505979"/>
    <lineage>
        <taxon>Bacteria</taxon>
        <taxon>Pseudomonadati</taxon>
        <taxon>Pseudomonadota</taxon>
        <taxon>Gammaproteobacteria</taxon>
        <taxon>Pseudomonadales</taxon>
        <taxon>Pseudomonadaceae</taxon>
        <taxon>Pseudomonas</taxon>
    </lineage>
</organism>
<dbReference type="RefSeq" id="WP_135848101.1">
    <property type="nucleotide sequence ID" value="NZ_CP035089.1"/>
</dbReference>
<name>A0A4V1CBM5_9PSED</name>
<geneLocation type="plasmid" evidence="2">
    <name>p11k1</name>
</geneLocation>
<accession>A0A4V1CBM5</accession>
<gene>
    <name evidence="1" type="ORF">EPZ47_29980</name>
</gene>
<proteinExistence type="predicted"/>
<dbReference type="KEGG" id="pvk:EPZ47_29980"/>
<sequence length="60" mass="7110">MKIVVREDGKTYEVHERIREMAYYTPWGRETQIDKIVEYRECIVDQADGLTESERGNSKS</sequence>
<evidence type="ECO:0000313" key="1">
    <source>
        <dbReference type="EMBL" id="QBZ92924.1"/>
    </source>
</evidence>
<dbReference type="AlphaFoldDB" id="A0A4V1CBM5"/>
<dbReference type="EMBL" id="CP035089">
    <property type="protein sequence ID" value="QBZ92924.1"/>
    <property type="molecule type" value="Genomic_DNA"/>
</dbReference>
<dbReference type="Proteomes" id="UP000296468">
    <property type="component" value="Plasmid p11K1"/>
</dbReference>
<keyword evidence="1" id="KW-0614">Plasmid</keyword>
<protein>
    <submittedName>
        <fullName evidence="1">Uncharacterized protein</fullName>
    </submittedName>
</protein>
<evidence type="ECO:0000313" key="2">
    <source>
        <dbReference type="Proteomes" id="UP000296468"/>
    </source>
</evidence>
<reference evidence="1 2" key="1">
    <citation type="journal article" date="2019" name="Front. Microbiol.">
        <title>In silico and Genetic Analyses of Cyclic Lipopeptide Synthetic Gene Clusters in Pseudomonas sp. 11K1.</title>
        <authorList>
            <person name="Zhao H."/>
            <person name="Liu Y.P."/>
            <person name="Zhang L.Q."/>
        </authorList>
    </citation>
    <scope>NUCLEOTIDE SEQUENCE [LARGE SCALE GENOMIC DNA]</scope>
    <source>
        <strain evidence="1 2">11K1</strain>
        <plasmid evidence="2">p11k1</plasmid>
    </source>
</reference>